<keyword evidence="3" id="KW-0472">Membrane</keyword>
<protein>
    <submittedName>
        <fullName evidence="4">TPR repeat-containing protein</fullName>
    </submittedName>
</protein>
<evidence type="ECO:0000256" key="1">
    <source>
        <dbReference type="ARBA" id="ARBA00022737"/>
    </source>
</evidence>
<keyword evidence="3" id="KW-0812">Transmembrane</keyword>
<evidence type="ECO:0000256" key="3">
    <source>
        <dbReference type="SAM" id="Phobius"/>
    </source>
</evidence>
<proteinExistence type="predicted"/>
<evidence type="ECO:0000256" key="2">
    <source>
        <dbReference type="ARBA" id="ARBA00022803"/>
    </source>
</evidence>
<keyword evidence="2" id="KW-0802">TPR repeat</keyword>
<keyword evidence="3" id="KW-1133">Transmembrane helix</keyword>
<dbReference type="AlphaFoldDB" id="A0A0C2CNM1"/>
<dbReference type="RefSeq" id="WP_146661870.1">
    <property type="nucleotide sequence ID" value="NZ_JMCC02000118.1"/>
</dbReference>
<feature type="transmembrane region" description="Helical" evidence="3">
    <location>
        <begin position="206"/>
        <end position="228"/>
    </location>
</feature>
<dbReference type="PANTHER" id="PTHR44227:SF3">
    <property type="entry name" value="PROTEIN O-MANNOSYL-TRANSFERASE TMTC4"/>
    <property type="match status" value="1"/>
</dbReference>
<evidence type="ECO:0000313" key="4">
    <source>
        <dbReference type="EMBL" id="KIG12811.1"/>
    </source>
</evidence>
<dbReference type="InterPro" id="IPR052346">
    <property type="entry name" value="O-mannosyl-transferase_TMTC"/>
</dbReference>
<feature type="transmembrane region" description="Helical" evidence="3">
    <location>
        <begin position="20"/>
        <end position="41"/>
    </location>
</feature>
<reference evidence="4 5" key="1">
    <citation type="submission" date="2014-12" db="EMBL/GenBank/DDBJ databases">
        <title>Genome assembly of Enhygromyxa salina DSM 15201.</title>
        <authorList>
            <person name="Sharma G."/>
            <person name="Subramanian S."/>
        </authorList>
    </citation>
    <scope>NUCLEOTIDE SEQUENCE [LARGE SCALE GENOMIC DNA]</scope>
    <source>
        <strain evidence="4 5">DSM 15201</strain>
    </source>
</reference>
<dbReference type="EMBL" id="JMCC02000118">
    <property type="protein sequence ID" value="KIG12811.1"/>
    <property type="molecule type" value="Genomic_DNA"/>
</dbReference>
<comment type="caution">
    <text evidence="4">The sequence shown here is derived from an EMBL/GenBank/DDBJ whole genome shotgun (WGS) entry which is preliminary data.</text>
</comment>
<organism evidence="4 5">
    <name type="scientific">Enhygromyxa salina</name>
    <dbReference type="NCBI Taxonomy" id="215803"/>
    <lineage>
        <taxon>Bacteria</taxon>
        <taxon>Pseudomonadati</taxon>
        <taxon>Myxococcota</taxon>
        <taxon>Polyangia</taxon>
        <taxon>Nannocystales</taxon>
        <taxon>Nannocystaceae</taxon>
        <taxon>Enhygromyxa</taxon>
    </lineage>
</organism>
<feature type="transmembrane region" description="Helical" evidence="3">
    <location>
        <begin position="307"/>
        <end position="326"/>
    </location>
</feature>
<dbReference type="Proteomes" id="UP000031599">
    <property type="component" value="Unassembled WGS sequence"/>
</dbReference>
<accession>A0A0C2CNM1</accession>
<gene>
    <name evidence="4" type="ORF">DB30_01019</name>
</gene>
<sequence length="573" mass="61987">MSEEASRSFALARVLAHPKFVWVVIAVAVLLGLASLGNGFLADDLMHQRLIVAQRLGRSDAPWWDLFVIFEHNPKRTLGMRMSGRYPWWVDPELGIAFFRPLAAATHQLDYWLWPRSPVLMHVHSLAWHAAACAMAWAVARRLVSSPRVAGLAALTFALGFTHVVAWSWLAHRNGLVSTFFALACVLAHIRWRADGKILAGLAAPVLLGAALLSAEAGVVALAFLLAYELLHGKGRVRTRLLALGPALLTILAWRQLYDGLGYGAVGSGGYLDPVADPLTFLAAMPARYGLLLTFSVSAPFIPGGALWPWGLVSLGAVVAMLAFLLSSSAKEGAARFGALATALGCLPLAASFPVDRVLVLASFGVSLVLAELVDAWLIQRASLPKTLGAAWAAVVHLGLPIPAGLYVSSHLDHIYLEHSDAYGPDLPNEGLERKGLVILHAPHYPAADNLALNRALRRLAKPNFVWILHSGLSRPQINCVDAQTLELREPEFGWTVGGFETQFRNTNSSPFQVGDTVETVDYLATVTEVADGRPTAVRFRFRAPLDHKSFAWTTWGTDEFLPTSPKQACAGG</sequence>
<feature type="transmembrane region" description="Helical" evidence="3">
    <location>
        <begin position="152"/>
        <end position="170"/>
    </location>
</feature>
<name>A0A0C2CNM1_9BACT</name>
<feature type="transmembrane region" description="Helical" evidence="3">
    <location>
        <begin position="333"/>
        <end position="353"/>
    </location>
</feature>
<feature type="transmembrane region" description="Helical" evidence="3">
    <location>
        <begin position="240"/>
        <end position="258"/>
    </location>
</feature>
<dbReference type="PANTHER" id="PTHR44227">
    <property type="match status" value="1"/>
</dbReference>
<evidence type="ECO:0000313" key="5">
    <source>
        <dbReference type="Proteomes" id="UP000031599"/>
    </source>
</evidence>
<keyword evidence="1" id="KW-0677">Repeat</keyword>